<evidence type="ECO:0000313" key="3">
    <source>
        <dbReference type="Proteomes" id="UP000048926"/>
    </source>
</evidence>
<dbReference type="SUPFAM" id="SSF56112">
    <property type="entry name" value="Protein kinase-like (PK-like)"/>
    <property type="match status" value="1"/>
</dbReference>
<dbReference type="Pfam" id="PF01636">
    <property type="entry name" value="APH"/>
    <property type="match status" value="1"/>
</dbReference>
<reference evidence="3" key="1">
    <citation type="submission" date="2015-07" db="EMBL/GenBank/DDBJ databases">
        <authorList>
            <person name="Rodrigo-Torres Lidia"/>
            <person name="Arahal R.David."/>
        </authorList>
    </citation>
    <scope>NUCLEOTIDE SEQUENCE [LARGE SCALE GENOMIC DNA]</scope>
    <source>
        <strain evidence="3">CECT 4801</strain>
    </source>
</reference>
<keyword evidence="3" id="KW-1185">Reference proteome</keyword>
<dbReference type="OrthoDB" id="7334546at2"/>
<organism evidence="2 3">
    <name type="scientific">Roseibium aggregatum</name>
    <dbReference type="NCBI Taxonomy" id="187304"/>
    <lineage>
        <taxon>Bacteria</taxon>
        <taxon>Pseudomonadati</taxon>
        <taxon>Pseudomonadota</taxon>
        <taxon>Alphaproteobacteria</taxon>
        <taxon>Hyphomicrobiales</taxon>
        <taxon>Stappiaceae</taxon>
        <taxon>Roseibium</taxon>
    </lineage>
</organism>
<dbReference type="InterPro" id="IPR011009">
    <property type="entry name" value="Kinase-like_dom_sf"/>
</dbReference>
<feature type="domain" description="Aminoglycoside phosphotransferase" evidence="1">
    <location>
        <begin position="28"/>
        <end position="221"/>
    </location>
</feature>
<dbReference type="AlphaFoldDB" id="A0A0M6YC00"/>
<protein>
    <submittedName>
        <fullName evidence="2">Phosphotransferase enzyme family protein</fullName>
    </submittedName>
</protein>
<evidence type="ECO:0000313" key="2">
    <source>
        <dbReference type="EMBL" id="CTQ47208.1"/>
    </source>
</evidence>
<sequence>MRVLLSDSELLAFLKTLLPVKDWSVARLRPLPVAYTARFWRLDTPGRSFVVKEFFPENEDNPLYPTLPRQEADALAVLARHGLSPELEAFTYSPAKTPLLIYGYPTPVDNEIDVGEAAELIGRFAALSEPVPGHQTVPAGYHEVLARGDAMLALIPHSRKAANLKRSRPADGAVKRREIKRSLVHRSFCLGTIQATGDGARLIDWQFAGLGDPVEDIACFVSPGLATLYGLHPLVAHAEEMFLTRYPDQETVEHFLKERGAYHWCLAAYCLFRHETLMHSNAPAARAYGRALEEEVDLLLRLRGR</sequence>
<proteinExistence type="predicted"/>
<name>A0A0M6YC00_9HYPH</name>
<accession>A0A0M6YC00</accession>
<dbReference type="Proteomes" id="UP000048926">
    <property type="component" value="Unassembled WGS sequence"/>
</dbReference>
<dbReference type="InterPro" id="IPR002575">
    <property type="entry name" value="Aminoglycoside_PTrfase"/>
</dbReference>
<keyword evidence="2" id="KW-0808">Transferase</keyword>
<dbReference type="RefSeq" id="WP_055661233.1">
    <property type="nucleotide sequence ID" value="NZ_CXST01000005.1"/>
</dbReference>
<dbReference type="Gene3D" id="3.90.1200.10">
    <property type="match status" value="1"/>
</dbReference>
<gene>
    <name evidence="2" type="ORF">LAL4801_05670</name>
</gene>
<dbReference type="GO" id="GO:0016740">
    <property type="term" value="F:transferase activity"/>
    <property type="evidence" value="ECO:0007669"/>
    <property type="project" value="UniProtKB-KW"/>
</dbReference>
<evidence type="ECO:0000259" key="1">
    <source>
        <dbReference type="Pfam" id="PF01636"/>
    </source>
</evidence>
<dbReference type="STRING" id="187304.B0E33_16745"/>
<dbReference type="EMBL" id="CXST01000005">
    <property type="protein sequence ID" value="CTQ47208.1"/>
    <property type="molecule type" value="Genomic_DNA"/>
</dbReference>